<keyword evidence="3" id="KW-0201">Cytochrome c-type biogenesis</keyword>
<comment type="subcellular location">
    <subcellularLocation>
        <location evidence="1">Membrane</location>
        <topology evidence="1">Multi-pass membrane protein</topology>
    </subcellularLocation>
</comment>
<feature type="transmembrane region" description="Helical" evidence="6">
    <location>
        <begin position="36"/>
        <end position="57"/>
    </location>
</feature>
<sequence>MELYDVLQIGITVLYTFGAVLFIGGMLGMRPGLKTAAGLSSGAGFALHTLSLALYFKLMGYGSFLEGDFHLSLLGWVLLAIFFALWWRLKLDFLALAASPLALLLYLSSMSVPGTKVLMPKALAGSFFMLHIGSLFFSLAFLAMAFAAGALFMHLERKIKTKEKLVGFRKDLPSLNTFDHANHLAVVFGFPLYTVGLLSGFIWARFAWGRIVTGDPKEIVSLAIWVVYAYLFHQRLAMGWRGRKAAMLAMAVFAFCVFSLVVVNFMVPSHHNFMQ</sequence>
<evidence type="ECO:0000256" key="1">
    <source>
        <dbReference type="ARBA" id="ARBA00004141"/>
    </source>
</evidence>
<feature type="transmembrane region" description="Helical" evidence="6">
    <location>
        <begin position="69"/>
        <end position="86"/>
    </location>
</feature>
<dbReference type="GO" id="GO:0020037">
    <property type="term" value="F:heme binding"/>
    <property type="evidence" value="ECO:0007669"/>
    <property type="project" value="InterPro"/>
</dbReference>
<keyword evidence="5 6" id="KW-0472">Membrane</keyword>
<dbReference type="GO" id="GO:0005886">
    <property type="term" value="C:plasma membrane"/>
    <property type="evidence" value="ECO:0007669"/>
    <property type="project" value="TreeGrafter"/>
</dbReference>
<evidence type="ECO:0000256" key="2">
    <source>
        <dbReference type="ARBA" id="ARBA00022692"/>
    </source>
</evidence>
<dbReference type="PANTHER" id="PTHR30071">
    <property type="entry name" value="HEME EXPORTER PROTEIN C"/>
    <property type="match status" value="1"/>
</dbReference>
<gene>
    <name evidence="8" type="ORF">GGQ74_000418</name>
</gene>
<evidence type="ECO:0000313" key="8">
    <source>
        <dbReference type="EMBL" id="NJB66778.1"/>
    </source>
</evidence>
<feature type="transmembrane region" description="Helical" evidence="6">
    <location>
        <begin position="184"/>
        <end position="204"/>
    </location>
</feature>
<dbReference type="PANTHER" id="PTHR30071:SF1">
    <property type="entry name" value="CYTOCHROME B_B6 PROTEIN-RELATED"/>
    <property type="match status" value="1"/>
</dbReference>
<comment type="caution">
    <text evidence="8">The sequence shown here is derived from an EMBL/GenBank/DDBJ whole genome shotgun (WGS) entry which is preliminary data.</text>
</comment>
<accession>A0A846QEI9</accession>
<feature type="transmembrane region" description="Helical" evidence="6">
    <location>
        <begin position="216"/>
        <end position="233"/>
    </location>
</feature>
<evidence type="ECO:0000256" key="5">
    <source>
        <dbReference type="ARBA" id="ARBA00023136"/>
    </source>
</evidence>
<dbReference type="InterPro" id="IPR045062">
    <property type="entry name" value="Cyt_c_biogenesis_CcsA/CcmC"/>
</dbReference>
<dbReference type="Proteomes" id="UP000580856">
    <property type="component" value="Unassembled WGS sequence"/>
</dbReference>
<feature type="transmembrane region" description="Helical" evidence="6">
    <location>
        <begin position="6"/>
        <end position="29"/>
    </location>
</feature>
<evidence type="ECO:0000256" key="4">
    <source>
        <dbReference type="ARBA" id="ARBA00022989"/>
    </source>
</evidence>
<protein>
    <submittedName>
        <fullName evidence="8">ABC-type transport system involved in cytochrome c biogenesis permease subunit</fullName>
    </submittedName>
</protein>
<feature type="transmembrane region" description="Helical" evidence="6">
    <location>
        <begin position="132"/>
        <end position="155"/>
    </location>
</feature>
<dbReference type="AlphaFoldDB" id="A0A846QEI9"/>
<keyword evidence="9" id="KW-1185">Reference proteome</keyword>
<evidence type="ECO:0000256" key="3">
    <source>
        <dbReference type="ARBA" id="ARBA00022748"/>
    </source>
</evidence>
<dbReference type="Pfam" id="PF01578">
    <property type="entry name" value="Cytochrom_C_asm"/>
    <property type="match status" value="1"/>
</dbReference>
<evidence type="ECO:0000313" key="9">
    <source>
        <dbReference type="Proteomes" id="UP000580856"/>
    </source>
</evidence>
<proteinExistence type="predicted"/>
<feature type="transmembrane region" description="Helical" evidence="6">
    <location>
        <begin position="93"/>
        <end position="112"/>
    </location>
</feature>
<name>A0A846QEI9_9BACT</name>
<organism evidence="8 9">
    <name type="scientific">Desulfobaculum xiamenense</name>
    <dbReference type="NCBI Taxonomy" id="995050"/>
    <lineage>
        <taxon>Bacteria</taxon>
        <taxon>Pseudomonadati</taxon>
        <taxon>Thermodesulfobacteriota</taxon>
        <taxon>Desulfovibrionia</taxon>
        <taxon>Desulfovibrionales</taxon>
        <taxon>Desulfovibrionaceae</taxon>
        <taxon>Desulfobaculum</taxon>
    </lineage>
</organism>
<dbReference type="GO" id="GO:0017004">
    <property type="term" value="P:cytochrome complex assembly"/>
    <property type="evidence" value="ECO:0007669"/>
    <property type="project" value="UniProtKB-KW"/>
</dbReference>
<evidence type="ECO:0000256" key="6">
    <source>
        <dbReference type="SAM" id="Phobius"/>
    </source>
</evidence>
<evidence type="ECO:0000259" key="7">
    <source>
        <dbReference type="Pfam" id="PF01578"/>
    </source>
</evidence>
<reference evidence="8 9" key="1">
    <citation type="submission" date="2020-03" db="EMBL/GenBank/DDBJ databases">
        <title>Genomic Encyclopedia of Type Strains, Phase IV (KMG-IV): sequencing the most valuable type-strain genomes for metagenomic binning, comparative biology and taxonomic classification.</title>
        <authorList>
            <person name="Goeker M."/>
        </authorList>
    </citation>
    <scope>NUCLEOTIDE SEQUENCE [LARGE SCALE GENOMIC DNA]</scope>
    <source>
        <strain evidence="8 9">DSM 24233</strain>
    </source>
</reference>
<feature type="domain" description="Cytochrome c assembly protein" evidence="7">
    <location>
        <begin position="72"/>
        <end position="267"/>
    </location>
</feature>
<keyword evidence="4 6" id="KW-1133">Transmembrane helix</keyword>
<dbReference type="RefSeq" id="WP_167939886.1">
    <property type="nucleotide sequence ID" value="NZ_JAATJA010000001.1"/>
</dbReference>
<dbReference type="EMBL" id="JAATJA010000001">
    <property type="protein sequence ID" value="NJB66778.1"/>
    <property type="molecule type" value="Genomic_DNA"/>
</dbReference>
<dbReference type="InterPro" id="IPR002541">
    <property type="entry name" value="Cyt_c_assembly"/>
</dbReference>
<feature type="transmembrane region" description="Helical" evidence="6">
    <location>
        <begin position="245"/>
        <end position="267"/>
    </location>
</feature>
<keyword evidence="2 6" id="KW-0812">Transmembrane</keyword>